<dbReference type="InterPro" id="IPR050534">
    <property type="entry name" value="Coronavir_polyprotein_1ab"/>
</dbReference>
<dbReference type="PANTHER" id="PTHR43788">
    <property type="entry name" value="DNA2/NAM7 HELICASE FAMILY MEMBER"/>
    <property type="match status" value="1"/>
</dbReference>
<protein>
    <recommendedName>
        <fullName evidence="11">RecBCD enzyme subunit RecD</fullName>
        <ecNumber evidence="11">5.6.2.3</ecNumber>
    </recommendedName>
    <alternativeName>
        <fullName evidence="11">DNA 5'-3' helicase subunit RecD</fullName>
    </alternativeName>
    <alternativeName>
        <fullName evidence="11">Exonuclease V subunit RecD</fullName>
        <shortName evidence="11">ExoV subunit RecD</shortName>
    </alternativeName>
    <alternativeName>
        <fullName evidence="11">Helicase/nuclease RecBCD subunit RecD</fullName>
    </alternativeName>
</protein>
<dbReference type="CDD" id="cd17933">
    <property type="entry name" value="DEXSc_RecD-like"/>
    <property type="match status" value="1"/>
</dbReference>
<dbReference type="Pfam" id="PF13538">
    <property type="entry name" value="UvrD_C_2"/>
    <property type="match status" value="1"/>
</dbReference>
<evidence type="ECO:0000256" key="11">
    <source>
        <dbReference type="HAMAP-Rule" id="MF_01487"/>
    </source>
</evidence>
<comment type="miscellaneous">
    <text evidence="11">In the RecBCD complex, RecB has a slow 3'-5' helicase, an exonuclease activity and loads RecA onto ssDNA, RecD has a fast 5'-3' helicase activity, while RecC stimulates the ATPase and processivity of the RecB helicase and contributes to recognition of the Chi site.</text>
</comment>
<evidence type="ECO:0000256" key="4">
    <source>
        <dbReference type="ARBA" id="ARBA00022801"/>
    </source>
</evidence>
<feature type="domain" description="UvrD-like helicase C-terminal" evidence="13">
    <location>
        <begin position="646"/>
        <end position="692"/>
    </location>
</feature>
<feature type="domain" description="RecBCD enzyme subunit RecD N-terminal" evidence="14">
    <location>
        <begin position="78"/>
        <end position="165"/>
    </location>
</feature>
<comment type="subunit">
    <text evidence="11">Heterotrimer of RecB, RecC and RecD. All subunits contribute to DNA-binding.</text>
</comment>
<keyword evidence="4 11" id="KW-0378">Hydrolase</keyword>
<sequence>MVTAELRSGMGHVPVTPIGPVGGGRGGPVGMPGVAPVPAAAAVVAAIVAGDDERDPTDPWDVAIARNATGVLREANLAGVLTAADVHVADRLGRLGGETDERVLLAAALAVRGVRLGSVCLDLRSPGEVAPQLAWPAADEWPAALRASPLVGSGRPLWLDGTLLYLERYWREEQQVAADLLRREGAAPPVVDAARLDAAIDRLFAPDVPEARAAARSATTRWTTVLGGGPGTGKTTTIGRLLAVLADQPGPPPRIALAAPTGKAATRLQEAVGEVAATPDIGFTDAERAMLRALPASTLHRLLGWRPGSTRFRHDRSNPLPFDVVVVDETSMVSLTLTARLVEALSPRTRLVLVGDPDQLASVEAGSVLPDLVAGLSDPSSASGSARPAPTAAPQTAAPPTAAPQTAAPQTAAPPTPETSQPAAPVAAARGVVLLTRTWRFGGAVAQLATAVRTGDADSTLAILRGGGPEVSFLELEDPTRRAAAADPVLRGDVVRAARAVREAATAGDVPTALERLNDHRVLCAHRSGPFGVTGWSRIIERWLATDLVPAGSGGARTAAGPGTPWYPGRPLLVTENDYSLKLFNGETGVVVRLADGSLRAVFTTGGSADPAADHAADHAAGPAGDAGVAAIGFAPSRLTHVQTMHALTVHRSQGSQYQRVALILPPPESPLLTRELLYTALTRTRDAVRVIGDEATVRAAVQRRAQRATGLAERLRPAAG</sequence>
<evidence type="ECO:0000256" key="12">
    <source>
        <dbReference type="SAM" id="MobiDB-lite"/>
    </source>
</evidence>
<evidence type="ECO:0000256" key="6">
    <source>
        <dbReference type="ARBA" id="ARBA00022839"/>
    </source>
</evidence>
<evidence type="ECO:0000256" key="8">
    <source>
        <dbReference type="ARBA" id="ARBA00023125"/>
    </source>
</evidence>
<dbReference type="Pfam" id="PF21185">
    <property type="entry name" value="RecD_N"/>
    <property type="match status" value="1"/>
</dbReference>
<keyword evidence="2 11" id="KW-0547">Nucleotide-binding</keyword>
<keyword evidence="3 11" id="KW-0227">DNA damage</keyword>
<dbReference type="InterPro" id="IPR041851">
    <property type="entry name" value="RecD_N_sf"/>
</dbReference>
<dbReference type="InterPro" id="IPR049550">
    <property type="entry name" value="RecD_N"/>
</dbReference>
<evidence type="ECO:0000256" key="9">
    <source>
        <dbReference type="ARBA" id="ARBA00023204"/>
    </source>
</evidence>
<keyword evidence="8 11" id="KW-0238">DNA-binding</keyword>
<dbReference type="GO" id="GO:0009338">
    <property type="term" value="C:exodeoxyribonuclease V complex"/>
    <property type="evidence" value="ECO:0007669"/>
    <property type="project" value="InterPro"/>
</dbReference>
<dbReference type="HAMAP" id="MF_01487">
    <property type="entry name" value="RecD"/>
    <property type="match status" value="1"/>
</dbReference>
<evidence type="ECO:0000256" key="2">
    <source>
        <dbReference type="ARBA" id="ARBA00022741"/>
    </source>
</evidence>
<dbReference type="RefSeq" id="WP_205260251.1">
    <property type="nucleotide sequence ID" value="NZ_JAERWK010000010.1"/>
</dbReference>
<name>A0A938Y772_9ACTN</name>
<evidence type="ECO:0000256" key="3">
    <source>
        <dbReference type="ARBA" id="ARBA00022763"/>
    </source>
</evidence>
<comment type="similarity">
    <text evidence="11">Belongs to the RecD family.</text>
</comment>
<keyword evidence="16" id="KW-1185">Reference proteome</keyword>
<comment type="function">
    <text evidence="11">A helicase/nuclease that prepares dsDNA breaks (DSB) for recombinational DNA repair. Binds to DSBs and unwinds DNA via a highly rapid and processive ATP-dependent bidirectional helicase activity. Unwinds dsDNA until it encounters a Chi (crossover hotspot instigator) sequence from the 3' direction. Cuts ssDNA a few nucleotides 3' to the Chi site. The properties and activities of the enzyme are changed at Chi. The Chi-altered holoenzyme produces a long 3'-ssDNA overhang and facilitates RecA-binding to the ssDNA for homologous DNA recombination and repair. Holoenzyme degrades any linearized DNA that is unable to undergo homologous recombination. In the holoenzyme this subunit has ssDNA-dependent ATPase and 5'-3' helicase activity. When added to pre-assembled RecBC greatly stimulates nuclease activity and augments holoenzyme processivity. Negatively regulates the RecA-loading ability of RecBCD.</text>
</comment>
<dbReference type="InterPro" id="IPR027785">
    <property type="entry name" value="UvrD-like_helicase_C"/>
</dbReference>
<dbReference type="Proteomes" id="UP000663792">
    <property type="component" value="Unassembled WGS sequence"/>
</dbReference>
<evidence type="ECO:0000313" key="16">
    <source>
        <dbReference type="Proteomes" id="UP000663792"/>
    </source>
</evidence>
<feature type="binding site" evidence="11">
    <location>
        <begin position="228"/>
        <end position="235"/>
    </location>
    <ligand>
        <name>ATP</name>
        <dbReference type="ChEBI" id="CHEBI:30616"/>
    </ligand>
</feature>
<dbReference type="AlphaFoldDB" id="A0A938Y772"/>
<organism evidence="15 16">
    <name type="scientific">Nakamurella leprariae</name>
    <dbReference type="NCBI Taxonomy" id="2803911"/>
    <lineage>
        <taxon>Bacteria</taxon>
        <taxon>Bacillati</taxon>
        <taxon>Actinomycetota</taxon>
        <taxon>Actinomycetes</taxon>
        <taxon>Nakamurellales</taxon>
        <taxon>Nakamurellaceae</taxon>
        <taxon>Nakamurella</taxon>
    </lineage>
</organism>
<evidence type="ECO:0000256" key="5">
    <source>
        <dbReference type="ARBA" id="ARBA00022806"/>
    </source>
</evidence>
<evidence type="ECO:0000313" key="15">
    <source>
        <dbReference type="EMBL" id="MBM9467296.1"/>
    </source>
</evidence>
<dbReference type="GO" id="GO:0000724">
    <property type="term" value="P:double-strand break repair via homologous recombination"/>
    <property type="evidence" value="ECO:0007669"/>
    <property type="project" value="UniProtKB-UniRule"/>
</dbReference>
<dbReference type="GO" id="GO:0043139">
    <property type="term" value="F:5'-3' DNA helicase activity"/>
    <property type="evidence" value="ECO:0007669"/>
    <property type="project" value="UniProtKB-UniRule"/>
</dbReference>
<dbReference type="InterPro" id="IPR027417">
    <property type="entry name" value="P-loop_NTPase"/>
</dbReference>
<keyword evidence="5 11" id="KW-0347">Helicase</keyword>
<dbReference type="SUPFAM" id="SSF52540">
    <property type="entry name" value="P-loop containing nucleoside triphosphate hydrolases"/>
    <property type="match status" value="2"/>
</dbReference>
<evidence type="ECO:0000259" key="13">
    <source>
        <dbReference type="Pfam" id="PF13538"/>
    </source>
</evidence>
<accession>A0A938Y772</accession>
<keyword evidence="9 11" id="KW-0234">DNA repair</keyword>
<dbReference type="GO" id="GO:0003677">
    <property type="term" value="F:DNA binding"/>
    <property type="evidence" value="ECO:0007669"/>
    <property type="project" value="UniProtKB-UniRule"/>
</dbReference>
<proteinExistence type="inferred from homology"/>
<keyword evidence="6 11" id="KW-0269">Exonuclease</keyword>
<keyword evidence="10 11" id="KW-0413">Isomerase</keyword>
<evidence type="ECO:0000256" key="10">
    <source>
        <dbReference type="ARBA" id="ARBA00023235"/>
    </source>
</evidence>
<reference evidence="15" key="1">
    <citation type="submission" date="2021-01" db="EMBL/GenBank/DDBJ databases">
        <title>YIM 132084 draft genome.</title>
        <authorList>
            <person name="An D."/>
        </authorList>
    </citation>
    <scope>NUCLEOTIDE SEQUENCE</scope>
    <source>
        <strain evidence="15">YIM 132084</strain>
    </source>
</reference>
<keyword evidence="7 11" id="KW-0067">ATP-binding</keyword>
<dbReference type="PANTHER" id="PTHR43788:SF6">
    <property type="entry name" value="DNA HELICASE B"/>
    <property type="match status" value="1"/>
</dbReference>
<dbReference type="CDD" id="cd18809">
    <property type="entry name" value="SF1_C_RecD"/>
    <property type="match status" value="1"/>
</dbReference>
<gene>
    <name evidence="11 15" type="primary">recD</name>
    <name evidence="15" type="ORF">JL106_08390</name>
</gene>
<keyword evidence="1 11" id="KW-0540">Nuclease</keyword>
<dbReference type="Gene3D" id="1.10.10.1020">
    <property type="entry name" value="RecBCD complex, subunit RecD, N-terminal domain"/>
    <property type="match status" value="1"/>
</dbReference>
<evidence type="ECO:0000256" key="7">
    <source>
        <dbReference type="ARBA" id="ARBA00022840"/>
    </source>
</evidence>
<dbReference type="GO" id="GO:0008854">
    <property type="term" value="F:exodeoxyribonuclease V activity"/>
    <property type="evidence" value="ECO:0007669"/>
    <property type="project" value="InterPro"/>
</dbReference>
<dbReference type="GO" id="GO:0005524">
    <property type="term" value="F:ATP binding"/>
    <property type="evidence" value="ECO:0007669"/>
    <property type="project" value="UniProtKB-UniRule"/>
</dbReference>
<evidence type="ECO:0000259" key="14">
    <source>
        <dbReference type="Pfam" id="PF21185"/>
    </source>
</evidence>
<comment type="catalytic activity">
    <reaction evidence="11">
        <text>ATP + H2O = ADP + phosphate + H(+)</text>
        <dbReference type="Rhea" id="RHEA:13065"/>
        <dbReference type="ChEBI" id="CHEBI:15377"/>
        <dbReference type="ChEBI" id="CHEBI:15378"/>
        <dbReference type="ChEBI" id="CHEBI:30616"/>
        <dbReference type="ChEBI" id="CHEBI:43474"/>
        <dbReference type="ChEBI" id="CHEBI:456216"/>
        <dbReference type="EC" id="5.6.2.3"/>
    </reaction>
</comment>
<comment type="caution">
    <text evidence="15">The sequence shown here is derived from an EMBL/GenBank/DDBJ whole genome shotgun (WGS) entry which is preliminary data.</text>
</comment>
<evidence type="ECO:0000256" key="1">
    <source>
        <dbReference type="ARBA" id="ARBA00022722"/>
    </source>
</evidence>
<dbReference type="EMBL" id="JAERWK010000010">
    <property type="protein sequence ID" value="MBM9467296.1"/>
    <property type="molecule type" value="Genomic_DNA"/>
</dbReference>
<feature type="region of interest" description="Disordered" evidence="12">
    <location>
        <begin position="377"/>
        <end position="424"/>
    </location>
</feature>
<dbReference type="NCBIfam" id="TIGR01447">
    <property type="entry name" value="recD"/>
    <property type="match status" value="1"/>
</dbReference>
<dbReference type="Gene3D" id="3.40.50.300">
    <property type="entry name" value="P-loop containing nucleotide triphosphate hydrolases"/>
    <property type="match status" value="3"/>
</dbReference>
<dbReference type="Pfam" id="PF13245">
    <property type="entry name" value="AAA_19"/>
    <property type="match status" value="1"/>
</dbReference>
<dbReference type="EC" id="5.6.2.3" evidence="11"/>
<dbReference type="GO" id="GO:0017116">
    <property type="term" value="F:single-stranded DNA helicase activity"/>
    <property type="evidence" value="ECO:0007669"/>
    <property type="project" value="TreeGrafter"/>
</dbReference>
<feature type="compositionally biased region" description="Low complexity" evidence="12">
    <location>
        <begin position="377"/>
        <end position="411"/>
    </location>
</feature>
<dbReference type="InterPro" id="IPR006344">
    <property type="entry name" value="RecD"/>
</dbReference>